<gene>
    <name evidence="1" type="ORF">NEZAVI_LOCUS9700</name>
</gene>
<reference evidence="1" key="1">
    <citation type="submission" date="2022-01" db="EMBL/GenBank/DDBJ databases">
        <authorList>
            <person name="King R."/>
        </authorList>
    </citation>
    <scope>NUCLEOTIDE SEQUENCE</scope>
</reference>
<accession>A0A9P0MPY6</accession>
<protein>
    <submittedName>
        <fullName evidence="1">Uncharacterized protein</fullName>
    </submittedName>
</protein>
<proteinExistence type="predicted"/>
<evidence type="ECO:0000313" key="2">
    <source>
        <dbReference type="Proteomes" id="UP001152798"/>
    </source>
</evidence>
<keyword evidence="2" id="KW-1185">Reference proteome</keyword>
<evidence type="ECO:0000313" key="1">
    <source>
        <dbReference type="EMBL" id="CAH1400465.1"/>
    </source>
</evidence>
<sequence>MCSDANRGEGRTSRGGTIEQLQAMRGSSGLLALYCLQQKYLQRALFSSLQWIMEGNLAWRNGKANRSITNNKNAPTP</sequence>
<dbReference type="Proteomes" id="UP001152798">
    <property type="component" value="Chromosome 4"/>
</dbReference>
<name>A0A9P0MPY6_NEZVI</name>
<dbReference type="AlphaFoldDB" id="A0A9P0MPY6"/>
<dbReference type="EMBL" id="OV725080">
    <property type="protein sequence ID" value="CAH1400465.1"/>
    <property type="molecule type" value="Genomic_DNA"/>
</dbReference>
<organism evidence="1 2">
    <name type="scientific">Nezara viridula</name>
    <name type="common">Southern green stink bug</name>
    <name type="synonym">Cimex viridulus</name>
    <dbReference type="NCBI Taxonomy" id="85310"/>
    <lineage>
        <taxon>Eukaryota</taxon>
        <taxon>Metazoa</taxon>
        <taxon>Ecdysozoa</taxon>
        <taxon>Arthropoda</taxon>
        <taxon>Hexapoda</taxon>
        <taxon>Insecta</taxon>
        <taxon>Pterygota</taxon>
        <taxon>Neoptera</taxon>
        <taxon>Paraneoptera</taxon>
        <taxon>Hemiptera</taxon>
        <taxon>Heteroptera</taxon>
        <taxon>Panheteroptera</taxon>
        <taxon>Pentatomomorpha</taxon>
        <taxon>Pentatomoidea</taxon>
        <taxon>Pentatomidae</taxon>
        <taxon>Pentatominae</taxon>
        <taxon>Nezara</taxon>
    </lineage>
</organism>